<evidence type="ECO:0000313" key="2">
    <source>
        <dbReference type="Proteomes" id="UP000266861"/>
    </source>
</evidence>
<protein>
    <submittedName>
        <fullName evidence="1">Uncharacterized protein</fullName>
    </submittedName>
</protein>
<dbReference type="EMBL" id="PQFF01000045">
    <property type="protein sequence ID" value="RHZ86575.1"/>
    <property type="molecule type" value="Genomic_DNA"/>
</dbReference>
<dbReference type="Proteomes" id="UP000266861">
    <property type="component" value="Unassembled WGS sequence"/>
</dbReference>
<keyword evidence="2" id="KW-1185">Reference proteome</keyword>
<organism evidence="1 2">
    <name type="scientific">Diversispora epigaea</name>
    <dbReference type="NCBI Taxonomy" id="1348612"/>
    <lineage>
        <taxon>Eukaryota</taxon>
        <taxon>Fungi</taxon>
        <taxon>Fungi incertae sedis</taxon>
        <taxon>Mucoromycota</taxon>
        <taxon>Glomeromycotina</taxon>
        <taxon>Glomeromycetes</taxon>
        <taxon>Diversisporales</taxon>
        <taxon>Diversisporaceae</taxon>
        <taxon>Diversispora</taxon>
    </lineage>
</organism>
<gene>
    <name evidence="1" type="ORF">Glove_48g44</name>
</gene>
<reference evidence="1 2" key="1">
    <citation type="submission" date="2018-08" db="EMBL/GenBank/DDBJ databases">
        <title>Genome and evolution of the arbuscular mycorrhizal fungus Diversispora epigaea (formerly Glomus versiforme) and its bacterial endosymbionts.</title>
        <authorList>
            <person name="Sun X."/>
            <person name="Fei Z."/>
            <person name="Harrison M."/>
        </authorList>
    </citation>
    <scope>NUCLEOTIDE SEQUENCE [LARGE SCALE GENOMIC DNA]</scope>
    <source>
        <strain evidence="1 2">IT104</strain>
    </source>
</reference>
<evidence type="ECO:0000313" key="1">
    <source>
        <dbReference type="EMBL" id="RHZ86575.1"/>
    </source>
</evidence>
<comment type="caution">
    <text evidence="1">The sequence shown here is derived from an EMBL/GenBank/DDBJ whole genome shotgun (WGS) entry which is preliminary data.</text>
</comment>
<accession>A0A397JE27</accession>
<name>A0A397JE27_9GLOM</name>
<dbReference type="AlphaFoldDB" id="A0A397JE27"/>
<proteinExistence type="predicted"/>
<sequence>MEFTNNECQLEIWLPTSDSDPILGKCLLDLNINKNKPYVNHINVIKYDNRTPKENAAKRIVGDTINHQYVSNVWFNKII</sequence>